<dbReference type="NCBIfam" id="TIGR01711">
    <property type="entry name" value="gspJ"/>
    <property type="match status" value="1"/>
</dbReference>
<keyword evidence="12" id="KW-1185">Reference proteome</keyword>
<dbReference type="Gene3D" id="2.10.70.20">
    <property type="entry name" value="gspk-gspi-gspj complex like domains"/>
    <property type="match status" value="1"/>
</dbReference>
<reference evidence="12" key="1">
    <citation type="submission" date="2018-09" db="EMBL/GenBank/DDBJ databases">
        <title>Yersinia hibernicus sp. nov.</title>
        <authorList>
            <person name="Nguyen S.V."/>
            <person name="Mundanda D.M."/>
            <person name="Anes J."/>
            <person name="Fanning S."/>
        </authorList>
    </citation>
    <scope>NUCLEOTIDE SEQUENCE [LARGE SCALE GENOMIC DNA]</scope>
    <source>
        <strain evidence="12">CFS1934</strain>
    </source>
</reference>
<gene>
    <name evidence="11" type="primary">gspJ</name>
    <name evidence="11" type="ORF">D5F51_17495</name>
</gene>
<evidence type="ECO:0000256" key="3">
    <source>
        <dbReference type="ARBA" id="ARBA00021539"/>
    </source>
</evidence>
<keyword evidence="4" id="KW-1003">Cell membrane</keyword>
<name>A0ABX5R490_9GAMM</name>
<keyword evidence="8 10" id="KW-1133">Transmembrane helix</keyword>
<evidence type="ECO:0000256" key="9">
    <source>
        <dbReference type="ARBA" id="ARBA00023136"/>
    </source>
</evidence>
<dbReference type="PANTHER" id="PTHR39583:SF2">
    <property type="entry name" value="TYPE II SECRETION SYSTEM PROTEIN J"/>
    <property type="match status" value="1"/>
</dbReference>
<evidence type="ECO:0000256" key="10">
    <source>
        <dbReference type="SAM" id="Phobius"/>
    </source>
</evidence>
<comment type="similarity">
    <text evidence="2">Belongs to the GSP J family.</text>
</comment>
<comment type="subcellular location">
    <subcellularLocation>
        <location evidence="1">Cell inner membrane</location>
        <topology evidence="1">Single-pass membrane protein</topology>
    </subcellularLocation>
</comment>
<accession>A0ABX5R490</accession>
<evidence type="ECO:0000256" key="8">
    <source>
        <dbReference type="ARBA" id="ARBA00022989"/>
    </source>
</evidence>
<evidence type="ECO:0000313" key="12">
    <source>
        <dbReference type="Proteomes" id="UP000288804"/>
    </source>
</evidence>
<dbReference type="InterPro" id="IPR051621">
    <property type="entry name" value="T2SS_protein_J"/>
</dbReference>
<dbReference type="Proteomes" id="UP000288804">
    <property type="component" value="Chromosome"/>
</dbReference>
<dbReference type="Pfam" id="PF07963">
    <property type="entry name" value="N_methyl"/>
    <property type="match status" value="1"/>
</dbReference>
<dbReference type="PROSITE" id="PS00409">
    <property type="entry name" value="PROKAR_NTER_METHYL"/>
    <property type="match status" value="1"/>
</dbReference>
<dbReference type="RefSeq" id="WP_129198103.1">
    <property type="nucleotide sequence ID" value="NZ_CP032487.1"/>
</dbReference>
<feature type="transmembrane region" description="Helical" evidence="10">
    <location>
        <begin position="12"/>
        <end position="32"/>
    </location>
</feature>
<dbReference type="SUPFAM" id="SSF54523">
    <property type="entry name" value="Pili subunits"/>
    <property type="match status" value="1"/>
</dbReference>
<dbReference type="NCBIfam" id="TIGR02532">
    <property type="entry name" value="IV_pilin_GFxxxE"/>
    <property type="match status" value="1"/>
</dbReference>
<keyword evidence="7 10" id="KW-0812">Transmembrane</keyword>
<dbReference type="InterPro" id="IPR045584">
    <property type="entry name" value="Pilin-like"/>
</dbReference>
<dbReference type="InterPro" id="IPR010055">
    <property type="entry name" value="T2SS_protein-GspJ"/>
</dbReference>
<dbReference type="InterPro" id="IPR012902">
    <property type="entry name" value="N_methyl_site"/>
</dbReference>
<dbReference type="PANTHER" id="PTHR39583">
    <property type="entry name" value="TYPE II SECRETION SYSTEM PROTEIN J-RELATED"/>
    <property type="match status" value="1"/>
</dbReference>
<dbReference type="EMBL" id="CP032487">
    <property type="protein sequence ID" value="QAX80176.1"/>
    <property type="molecule type" value="Genomic_DNA"/>
</dbReference>
<organism evidence="11 12">
    <name type="scientific">Yersinia hibernica</name>
    <dbReference type="NCBI Taxonomy" id="2339259"/>
    <lineage>
        <taxon>Bacteria</taxon>
        <taxon>Pseudomonadati</taxon>
        <taxon>Pseudomonadota</taxon>
        <taxon>Gammaproteobacteria</taxon>
        <taxon>Enterobacterales</taxon>
        <taxon>Yersiniaceae</taxon>
        <taxon>Yersinia</taxon>
    </lineage>
</organism>
<evidence type="ECO:0000256" key="2">
    <source>
        <dbReference type="ARBA" id="ARBA00011084"/>
    </source>
</evidence>
<evidence type="ECO:0000256" key="1">
    <source>
        <dbReference type="ARBA" id="ARBA00004377"/>
    </source>
</evidence>
<evidence type="ECO:0000313" key="11">
    <source>
        <dbReference type="EMBL" id="QAX80176.1"/>
    </source>
</evidence>
<evidence type="ECO:0000256" key="5">
    <source>
        <dbReference type="ARBA" id="ARBA00022481"/>
    </source>
</evidence>
<protein>
    <recommendedName>
        <fullName evidence="3">Type II secretion system protein J</fullName>
    </recommendedName>
</protein>
<evidence type="ECO:0000256" key="4">
    <source>
        <dbReference type="ARBA" id="ARBA00022475"/>
    </source>
</evidence>
<evidence type="ECO:0000256" key="6">
    <source>
        <dbReference type="ARBA" id="ARBA00022519"/>
    </source>
</evidence>
<dbReference type="Pfam" id="PF11612">
    <property type="entry name" value="T2SSJ"/>
    <property type="match status" value="1"/>
</dbReference>
<keyword evidence="5" id="KW-0488">Methylation</keyword>
<keyword evidence="9 10" id="KW-0472">Membrane</keyword>
<proteinExistence type="inferred from homology"/>
<evidence type="ECO:0000256" key="7">
    <source>
        <dbReference type="ARBA" id="ARBA00022692"/>
    </source>
</evidence>
<keyword evidence="6" id="KW-0997">Cell inner membrane</keyword>
<sequence length="197" mass="22579">MNKKFIQGFTLLEVLLALMIFTLISLIVYQTIAVTSKVSINVNKKLKQINRLQRVIGMLERDISHTIIYSTPQVNNMIINGIKIDGFLLESDDFGVLLLCDIGISTDMIYYEQSQVLGYRLINNSLEKLSYNLDGKQLQVSKILDGVTAFRIQAYHKNRWQKEWNESAYLPEGVELVIELENIGTVKRVIMLLNHSL</sequence>